<dbReference type="AlphaFoldDB" id="A0A7G5ILW3"/>
<reference evidence="2 3" key="1">
    <citation type="submission" date="2020-07" db="EMBL/GenBank/DDBJ databases">
        <title>Complete genome sequence for Sandaracinobacter sp. M6.</title>
        <authorList>
            <person name="Tang Y."/>
            <person name="Liu Q."/>
            <person name="Guo Z."/>
            <person name="Lei P."/>
            <person name="Huang B."/>
        </authorList>
    </citation>
    <scope>NUCLEOTIDE SEQUENCE [LARGE SCALE GENOMIC DNA]</scope>
    <source>
        <strain evidence="2 3">M6</strain>
    </source>
</reference>
<dbReference type="KEGG" id="sand:H3309_07855"/>
<dbReference type="Proteomes" id="UP000515292">
    <property type="component" value="Chromosome"/>
</dbReference>
<evidence type="ECO:0000313" key="2">
    <source>
        <dbReference type="EMBL" id="QMW24355.1"/>
    </source>
</evidence>
<proteinExistence type="predicted"/>
<dbReference type="EMBL" id="CP059851">
    <property type="protein sequence ID" value="QMW24355.1"/>
    <property type="molecule type" value="Genomic_DNA"/>
</dbReference>
<sequence length="376" mass="40101">MKHLIAALALVVAAPAACRDFDPDDPHAEAGVQRSVWVQGLEHPWALAFLPDGRALVTERPGRLRLIRADGTLDPTPIAGLPPVLAHGQGGLMDVSLHPDFARNGLVYLTLSAGTPDANQTQLVRGRLDGTQLRNVTVLLSNAAKRGGQHFGSRLSWMADGTLLMSVGDGGNPPVRLGDDFIRKQAQNPAALFGKVLRLTADGKATGGSKAGDARVWTLGHRNIQGLVRDDRTGFIWATEHGARGGDELNLLKAGSNYGWPLVTHSKEYWGPEISKERSRPGMADPALVWQRAIAPSGLAVYRGQAFKGWDGNILAGGLLSQDVRRIVVNGQGVVTGQTRIGINARVRDVRVGPDGLIYVLTDEAAGRIIRLSPAG</sequence>
<dbReference type="Gene3D" id="2.120.10.30">
    <property type="entry name" value="TolB, C-terminal domain"/>
    <property type="match status" value="1"/>
</dbReference>
<dbReference type="PANTHER" id="PTHR19328">
    <property type="entry name" value="HEDGEHOG-INTERACTING PROTEIN"/>
    <property type="match status" value="1"/>
</dbReference>
<dbReference type="SUPFAM" id="SSF50952">
    <property type="entry name" value="Soluble quinoprotein glucose dehydrogenase"/>
    <property type="match status" value="1"/>
</dbReference>
<dbReference type="Pfam" id="PF07995">
    <property type="entry name" value="GSDH"/>
    <property type="match status" value="1"/>
</dbReference>
<dbReference type="InterPro" id="IPR011042">
    <property type="entry name" value="6-blade_b-propeller_TolB-like"/>
</dbReference>
<organism evidence="2 3">
    <name type="scientific">Sandaracinobacteroides saxicola</name>
    <dbReference type="NCBI Taxonomy" id="2759707"/>
    <lineage>
        <taxon>Bacteria</taxon>
        <taxon>Pseudomonadati</taxon>
        <taxon>Pseudomonadota</taxon>
        <taxon>Alphaproteobacteria</taxon>
        <taxon>Sphingomonadales</taxon>
        <taxon>Sphingosinicellaceae</taxon>
        <taxon>Sandaracinobacteroides</taxon>
    </lineage>
</organism>
<dbReference type="InterPro" id="IPR012938">
    <property type="entry name" value="Glc/Sorbosone_DH"/>
</dbReference>
<accession>A0A7G5ILW3</accession>
<keyword evidence="3" id="KW-1185">Reference proteome</keyword>
<dbReference type="RefSeq" id="WP_182298203.1">
    <property type="nucleotide sequence ID" value="NZ_CP059851.1"/>
</dbReference>
<name>A0A7G5ILW3_9SPHN</name>
<dbReference type="InterPro" id="IPR011041">
    <property type="entry name" value="Quinoprot_gluc/sorb_DH_b-prop"/>
</dbReference>
<evidence type="ECO:0000313" key="3">
    <source>
        <dbReference type="Proteomes" id="UP000515292"/>
    </source>
</evidence>
<evidence type="ECO:0000259" key="1">
    <source>
        <dbReference type="Pfam" id="PF07995"/>
    </source>
</evidence>
<gene>
    <name evidence="2" type="ORF">H3309_07855</name>
</gene>
<feature type="domain" description="Glucose/Sorbosone dehydrogenase" evidence="1">
    <location>
        <begin position="41"/>
        <end position="371"/>
    </location>
</feature>
<protein>
    <submittedName>
        <fullName evidence="2">PQQ-dependent sugar dehydrogenase</fullName>
    </submittedName>
</protein>
<dbReference type="PANTHER" id="PTHR19328:SF75">
    <property type="entry name" value="ALDOSE SUGAR DEHYDROGENASE YLII"/>
    <property type="match status" value="1"/>
</dbReference>